<comment type="caution">
    <text evidence="1">The sequence shown here is derived from an EMBL/GenBank/DDBJ whole genome shotgun (WGS) entry which is preliminary data.</text>
</comment>
<evidence type="ECO:0000313" key="1">
    <source>
        <dbReference type="EMBL" id="MFL9883363.1"/>
    </source>
</evidence>
<dbReference type="Proteomes" id="UP001629249">
    <property type="component" value="Unassembled WGS sequence"/>
</dbReference>
<dbReference type="RefSeq" id="WP_408327760.1">
    <property type="nucleotide sequence ID" value="NZ_JAQQFH010000005.1"/>
</dbReference>
<protein>
    <submittedName>
        <fullName evidence="1">Uncharacterized protein</fullName>
    </submittedName>
</protein>
<evidence type="ECO:0000313" key="2">
    <source>
        <dbReference type="Proteomes" id="UP001629249"/>
    </source>
</evidence>
<keyword evidence="2" id="KW-1185">Reference proteome</keyword>
<name>A0ABW8ZM14_9BURK</name>
<dbReference type="EMBL" id="JAQQFN010000006">
    <property type="protein sequence ID" value="MFL9883363.1"/>
    <property type="molecule type" value="Genomic_DNA"/>
</dbReference>
<reference evidence="1 2" key="1">
    <citation type="journal article" date="2024" name="Chem. Sci.">
        <title>Discovery of megapolipeptins by genome mining of a Burkholderiales bacteria collection.</title>
        <authorList>
            <person name="Paulo B.S."/>
            <person name="Recchia M.J.J."/>
            <person name="Lee S."/>
            <person name="Fergusson C.H."/>
            <person name="Romanowski S.B."/>
            <person name="Hernandez A."/>
            <person name="Krull N."/>
            <person name="Liu D.Y."/>
            <person name="Cavanagh H."/>
            <person name="Bos A."/>
            <person name="Gray C.A."/>
            <person name="Murphy B.T."/>
            <person name="Linington R.G."/>
            <person name="Eustaquio A.S."/>
        </authorList>
    </citation>
    <scope>NUCLEOTIDE SEQUENCE [LARGE SCALE GENOMIC DNA]</scope>
    <source>
        <strain evidence="1 2">RL16-012-BIC-B</strain>
    </source>
</reference>
<accession>A0ABW8ZM14</accession>
<gene>
    <name evidence="1" type="ORF">PQR66_10030</name>
</gene>
<proteinExistence type="predicted"/>
<sequence length="73" mass="8259">MSSGNEITAMAGWTEVNSLRSPGAFAYGFEYRHGFRRYIDGTISWINEGHTQLNTRSGAAAQVWLRRSFFNDP</sequence>
<organism evidence="1 2">
    <name type="scientific">Paraburkholderia agricolaris</name>
    <dbReference type="NCBI Taxonomy" id="2152888"/>
    <lineage>
        <taxon>Bacteria</taxon>
        <taxon>Pseudomonadati</taxon>
        <taxon>Pseudomonadota</taxon>
        <taxon>Betaproteobacteria</taxon>
        <taxon>Burkholderiales</taxon>
        <taxon>Burkholderiaceae</taxon>
        <taxon>Paraburkholderia</taxon>
    </lineage>
</organism>